<evidence type="ECO:0000259" key="2">
    <source>
        <dbReference type="PROSITE" id="PS50033"/>
    </source>
</evidence>
<dbReference type="InterPro" id="IPR029071">
    <property type="entry name" value="Ubiquitin-like_domsf"/>
</dbReference>
<feature type="domain" description="SEP" evidence="3">
    <location>
        <begin position="167"/>
        <end position="236"/>
    </location>
</feature>
<dbReference type="GO" id="GO:0043130">
    <property type="term" value="F:ubiquitin binding"/>
    <property type="evidence" value="ECO:0007669"/>
    <property type="project" value="TreeGrafter"/>
</dbReference>
<dbReference type="STRING" id="650164.K5WM97"/>
<evidence type="ECO:0000256" key="1">
    <source>
        <dbReference type="SAM" id="MobiDB-lite"/>
    </source>
</evidence>
<evidence type="ECO:0008006" key="6">
    <source>
        <dbReference type="Google" id="ProtNLM"/>
    </source>
</evidence>
<gene>
    <name evidence="4" type="ORF">PHACADRAFT_263503</name>
</gene>
<dbReference type="InterPro" id="IPR012989">
    <property type="entry name" value="SEP_domain"/>
</dbReference>
<feature type="compositionally biased region" description="Basic and acidic residues" evidence="1">
    <location>
        <begin position="110"/>
        <end position="119"/>
    </location>
</feature>
<dbReference type="GO" id="GO:0007030">
    <property type="term" value="P:Golgi organization"/>
    <property type="evidence" value="ECO:0007669"/>
    <property type="project" value="TreeGrafter"/>
</dbReference>
<evidence type="ECO:0000313" key="5">
    <source>
        <dbReference type="Proteomes" id="UP000008370"/>
    </source>
</evidence>
<dbReference type="CDD" id="cd01770">
    <property type="entry name" value="UBX_UBXN2"/>
    <property type="match status" value="1"/>
</dbReference>
<dbReference type="GO" id="GO:0031468">
    <property type="term" value="P:nuclear membrane reassembly"/>
    <property type="evidence" value="ECO:0007669"/>
    <property type="project" value="TreeGrafter"/>
</dbReference>
<feature type="compositionally biased region" description="Polar residues" evidence="1">
    <location>
        <begin position="1"/>
        <end position="12"/>
    </location>
</feature>
<dbReference type="SUPFAM" id="SSF54236">
    <property type="entry name" value="Ubiquitin-like"/>
    <property type="match status" value="1"/>
</dbReference>
<dbReference type="PROSITE" id="PS50033">
    <property type="entry name" value="UBX"/>
    <property type="match status" value="1"/>
</dbReference>
<feature type="region of interest" description="Disordered" evidence="1">
    <location>
        <begin position="1"/>
        <end position="165"/>
    </location>
</feature>
<dbReference type="AlphaFoldDB" id="K5WM97"/>
<dbReference type="PANTHER" id="PTHR23333:SF20">
    <property type="entry name" value="NSFL1 COFACTOR P47"/>
    <property type="match status" value="1"/>
</dbReference>
<dbReference type="SUPFAM" id="SSF102848">
    <property type="entry name" value="NSFL1 (p97 ATPase) cofactor p47, SEP domain"/>
    <property type="match status" value="1"/>
</dbReference>
<dbReference type="Pfam" id="PF08059">
    <property type="entry name" value="SEP"/>
    <property type="match status" value="1"/>
</dbReference>
<dbReference type="GO" id="GO:0043161">
    <property type="term" value="P:proteasome-mediated ubiquitin-dependent protein catabolic process"/>
    <property type="evidence" value="ECO:0007669"/>
    <property type="project" value="TreeGrafter"/>
</dbReference>
<reference evidence="4 5" key="1">
    <citation type="journal article" date="2012" name="BMC Genomics">
        <title>Comparative genomics of the white-rot fungi, Phanerochaete carnosa and P. chrysosporium, to elucidate the genetic basis of the distinct wood types they colonize.</title>
        <authorList>
            <person name="Suzuki H."/>
            <person name="MacDonald J."/>
            <person name="Syed K."/>
            <person name="Salamov A."/>
            <person name="Hori C."/>
            <person name="Aerts A."/>
            <person name="Henrissat B."/>
            <person name="Wiebenga A."/>
            <person name="vanKuyk P.A."/>
            <person name="Barry K."/>
            <person name="Lindquist E."/>
            <person name="LaButti K."/>
            <person name="Lapidus A."/>
            <person name="Lucas S."/>
            <person name="Coutinho P."/>
            <person name="Gong Y."/>
            <person name="Samejima M."/>
            <person name="Mahadevan R."/>
            <person name="Abou-Zaid M."/>
            <person name="de Vries R.P."/>
            <person name="Igarashi K."/>
            <person name="Yadav J.S."/>
            <person name="Grigoriev I.V."/>
            <person name="Master E.R."/>
        </authorList>
    </citation>
    <scope>NUCLEOTIDE SEQUENCE [LARGE SCALE GENOMIC DNA]</scope>
    <source>
        <strain evidence="4 5">HHB-10118-sp</strain>
    </source>
</reference>
<dbReference type="KEGG" id="pco:PHACADRAFT_263503"/>
<dbReference type="GO" id="GO:0000045">
    <property type="term" value="P:autophagosome assembly"/>
    <property type="evidence" value="ECO:0007669"/>
    <property type="project" value="TreeGrafter"/>
</dbReference>
<feature type="region of interest" description="Disordered" evidence="1">
    <location>
        <begin position="251"/>
        <end position="289"/>
    </location>
</feature>
<dbReference type="GO" id="GO:0005829">
    <property type="term" value="C:cytosol"/>
    <property type="evidence" value="ECO:0007669"/>
    <property type="project" value="TreeGrafter"/>
</dbReference>
<dbReference type="SMART" id="SM00166">
    <property type="entry name" value="UBX"/>
    <property type="match status" value="1"/>
</dbReference>
<dbReference type="FunCoup" id="K5WM97">
    <property type="interactions" value="577"/>
</dbReference>
<dbReference type="Gene3D" id="3.30.420.210">
    <property type="entry name" value="SEP domain"/>
    <property type="match status" value="1"/>
</dbReference>
<feature type="compositionally biased region" description="Acidic residues" evidence="1">
    <location>
        <begin position="69"/>
        <end position="80"/>
    </location>
</feature>
<dbReference type="HOGENOM" id="CLU_029402_4_1_1"/>
<dbReference type="EMBL" id="JH930477">
    <property type="protein sequence ID" value="EKM51407.1"/>
    <property type="molecule type" value="Genomic_DNA"/>
</dbReference>
<dbReference type="OrthoDB" id="25887at2759"/>
<dbReference type="InterPro" id="IPR001012">
    <property type="entry name" value="UBX_dom"/>
</dbReference>
<dbReference type="InParanoid" id="K5WM97"/>
<dbReference type="InterPro" id="IPR036241">
    <property type="entry name" value="NSFL1C_SEP_dom_sf"/>
</dbReference>
<feature type="compositionally biased region" description="Gly residues" evidence="1">
    <location>
        <begin position="52"/>
        <end position="65"/>
    </location>
</feature>
<dbReference type="GO" id="GO:0005634">
    <property type="term" value="C:nucleus"/>
    <property type="evidence" value="ECO:0007669"/>
    <property type="project" value="TreeGrafter"/>
</dbReference>
<dbReference type="GO" id="GO:0061025">
    <property type="term" value="P:membrane fusion"/>
    <property type="evidence" value="ECO:0007669"/>
    <property type="project" value="TreeGrafter"/>
</dbReference>
<dbReference type="Proteomes" id="UP000008370">
    <property type="component" value="Unassembled WGS sequence"/>
</dbReference>
<feature type="domain" description="UBX" evidence="2">
    <location>
        <begin position="305"/>
        <end position="383"/>
    </location>
</feature>
<dbReference type="PANTHER" id="PTHR23333">
    <property type="entry name" value="UBX DOMAIN CONTAINING PROTEIN"/>
    <property type="match status" value="1"/>
</dbReference>
<dbReference type="Gene3D" id="3.10.20.90">
    <property type="entry name" value="Phosphatidylinositol 3-kinase Catalytic Subunit, Chain A, domain 1"/>
    <property type="match status" value="1"/>
</dbReference>
<keyword evidence="5" id="KW-1185">Reference proteome</keyword>
<feature type="compositionally biased region" description="Low complexity" evidence="1">
    <location>
        <begin position="28"/>
        <end position="42"/>
    </location>
</feature>
<dbReference type="SMART" id="SM00553">
    <property type="entry name" value="SEP"/>
    <property type="match status" value="1"/>
</dbReference>
<evidence type="ECO:0000259" key="3">
    <source>
        <dbReference type="PROSITE" id="PS51399"/>
    </source>
</evidence>
<protein>
    <recommendedName>
        <fullName evidence="6">SEP domain-containing protein</fullName>
    </recommendedName>
</protein>
<sequence>MSDSGSGRSTPSGWKRPANTGPRIGRLGDAAGAAPSSSSSGGRRIASLHDVGSGGGGPSLGGPGGARPDDDDDDDDEDQDPQTFFAGGGDRSGISIQGPPGRGPVPGGDVVRDLLRRAAEAGPPPVPSTGPARSMFSGGGHVLGGEDVESRYVPDPLAGPQDDDAPTAIRRITFWRDGFSVDHEDTTGELKRYDDPANAQILREINEGRAPPSILNILPGQPVELRIAKRTHEDYVAPASSAGPARVFAGAGQRLGSPVPGQASSSSASAASMPGGFPTTAGAGASQVPAGTQKESIATRFEVDNTLPMTRVQVRLVDGSRLTARMNLTHRVRDLRGFVDASSLEAASRPYTLNTAQPAMKLLADEELTIEQAGLVNSVVVQRWV</sequence>
<accession>K5WM97</accession>
<dbReference type="Pfam" id="PF00789">
    <property type="entry name" value="UBX"/>
    <property type="match status" value="1"/>
</dbReference>
<organism evidence="4 5">
    <name type="scientific">Phanerochaete carnosa (strain HHB-10118-sp)</name>
    <name type="common">White-rot fungus</name>
    <name type="synonym">Peniophora carnosa</name>
    <dbReference type="NCBI Taxonomy" id="650164"/>
    <lineage>
        <taxon>Eukaryota</taxon>
        <taxon>Fungi</taxon>
        <taxon>Dikarya</taxon>
        <taxon>Basidiomycota</taxon>
        <taxon>Agaricomycotina</taxon>
        <taxon>Agaricomycetes</taxon>
        <taxon>Polyporales</taxon>
        <taxon>Phanerochaetaceae</taxon>
        <taxon>Phanerochaete</taxon>
    </lineage>
</organism>
<feature type="compositionally biased region" description="Low complexity" evidence="1">
    <location>
        <begin position="263"/>
        <end position="285"/>
    </location>
</feature>
<proteinExistence type="predicted"/>
<dbReference type="RefSeq" id="XP_007400548.1">
    <property type="nucleotide sequence ID" value="XM_007400486.1"/>
</dbReference>
<dbReference type="FunFam" id="3.30.420.210:FF:000002">
    <property type="entry name" value="UBX domain-containing protein 1"/>
    <property type="match status" value="1"/>
</dbReference>
<evidence type="ECO:0000313" key="4">
    <source>
        <dbReference type="EMBL" id="EKM51407.1"/>
    </source>
</evidence>
<dbReference type="PROSITE" id="PS51399">
    <property type="entry name" value="SEP"/>
    <property type="match status" value="1"/>
</dbReference>
<name>K5WM97_PHACS</name>
<dbReference type="GeneID" id="18918571"/>